<reference evidence="16" key="1">
    <citation type="journal article" date="2021" name="Nat. Commun.">
        <title>Genetic determinants of endophytism in the Arabidopsis root mycobiome.</title>
        <authorList>
            <person name="Mesny F."/>
            <person name="Miyauchi S."/>
            <person name="Thiergart T."/>
            <person name="Pickel B."/>
            <person name="Atanasova L."/>
            <person name="Karlsson M."/>
            <person name="Huettel B."/>
            <person name="Barry K.W."/>
            <person name="Haridas S."/>
            <person name="Chen C."/>
            <person name="Bauer D."/>
            <person name="Andreopoulos W."/>
            <person name="Pangilinan J."/>
            <person name="LaButti K."/>
            <person name="Riley R."/>
            <person name="Lipzen A."/>
            <person name="Clum A."/>
            <person name="Drula E."/>
            <person name="Henrissat B."/>
            <person name="Kohler A."/>
            <person name="Grigoriev I.V."/>
            <person name="Martin F.M."/>
            <person name="Hacquard S."/>
        </authorList>
    </citation>
    <scope>NUCLEOTIDE SEQUENCE</scope>
    <source>
        <strain evidence="16">MPI-CAGE-AT-0016</strain>
    </source>
</reference>
<comment type="pathway">
    <text evidence="3">Glycan degradation; xylan degradation.</text>
</comment>
<evidence type="ECO:0000256" key="13">
    <source>
        <dbReference type="SAM" id="SignalP"/>
    </source>
</evidence>
<evidence type="ECO:0000256" key="8">
    <source>
        <dbReference type="ARBA" id="ARBA00022801"/>
    </source>
</evidence>
<feature type="domain" description="CBM1" evidence="14">
    <location>
        <begin position="385"/>
        <end position="421"/>
    </location>
</feature>
<dbReference type="PROSITE" id="PS51760">
    <property type="entry name" value="GH10_2"/>
    <property type="match status" value="1"/>
</dbReference>
<dbReference type="PANTHER" id="PTHR31490:SF35">
    <property type="entry name" value="ENDO-1,4-BETA-XYLANASE"/>
    <property type="match status" value="1"/>
</dbReference>
<keyword evidence="11" id="KW-0326">Glycosidase</keyword>
<evidence type="ECO:0000256" key="4">
    <source>
        <dbReference type="ARBA" id="ARBA00007495"/>
    </source>
</evidence>
<feature type="signal peptide" evidence="13">
    <location>
        <begin position="1"/>
        <end position="18"/>
    </location>
</feature>
<accession>A0A8K0X6J8</accession>
<evidence type="ECO:0000256" key="6">
    <source>
        <dbReference type="ARBA" id="ARBA00022651"/>
    </source>
</evidence>
<dbReference type="GO" id="GO:0031176">
    <property type="term" value="F:endo-1,4-beta-xylanase activity"/>
    <property type="evidence" value="ECO:0007669"/>
    <property type="project" value="UniProtKB-EC"/>
</dbReference>
<feature type="compositionally biased region" description="Low complexity" evidence="12">
    <location>
        <begin position="346"/>
        <end position="385"/>
    </location>
</feature>
<comment type="similarity">
    <text evidence="4 11">Belongs to the glycosyl hydrolase 10 (cellulase F) family.</text>
</comment>
<comment type="catalytic activity">
    <reaction evidence="1 11">
        <text>Endohydrolysis of (1-&gt;4)-beta-D-xylosidic linkages in xylans.</text>
        <dbReference type="EC" id="3.2.1.8"/>
    </reaction>
</comment>
<dbReference type="SMART" id="SM00236">
    <property type="entry name" value="fCBD"/>
    <property type="match status" value="1"/>
</dbReference>
<evidence type="ECO:0000256" key="9">
    <source>
        <dbReference type="ARBA" id="ARBA00023277"/>
    </source>
</evidence>
<dbReference type="InterPro" id="IPR001000">
    <property type="entry name" value="GH10_dom"/>
</dbReference>
<proteinExistence type="inferred from homology"/>
<dbReference type="PANTHER" id="PTHR31490">
    <property type="entry name" value="GLYCOSYL HYDROLASE"/>
    <property type="match status" value="1"/>
</dbReference>
<keyword evidence="10 11" id="KW-0624">Polysaccharide degradation</keyword>
<organism evidence="16 17">
    <name type="scientific">Plectosphaerella cucumerina</name>
    <dbReference type="NCBI Taxonomy" id="40658"/>
    <lineage>
        <taxon>Eukaryota</taxon>
        <taxon>Fungi</taxon>
        <taxon>Dikarya</taxon>
        <taxon>Ascomycota</taxon>
        <taxon>Pezizomycotina</taxon>
        <taxon>Sordariomycetes</taxon>
        <taxon>Hypocreomycetidae</taxon>
        <taxon>Glomerellales</taxon>
        <taxon>Plectosphaerellaceae</taxon>
        <taxon>Plectosphaerella</taxon>
    </lineage>
</organism>
<gene>
    <name evidence="16" type="ORF">B0T11DRAFT_310246</name>
</gene>
<evidence type="ECO:0000256" key="7">
    <source>
        <dbReference type="ARBA" id="ARBA00022729"/>
    </source>
</evidence>
<evidence type="ECO:0000313" key="17">
    <source>
        <dbReference type="Proteomes" id="UP000813385"/>
    </source>
</evidence>
<comment type="caution">
    <text evidence="16">The sequence shown here is derived from an EMBL/GenBank/DDBJ whole genome shotgun (WGS) entry which is preliminary data.</text>
</comment>
<feature type="region of interest" description="Disordered" evidence="12">
    <location>
        <begin position="346"/>
        <end position="390"/>
    </location>
</feature>
<dbReference type="PROSITE" id="PS51164">
    <property type="entry name" value="CBM1_2"/>
    <property type="match status" value="1"/>
</dbReference>
<dbReference type="EMBL" id="JAGPXD010000002">
    <property type="protein sequence ID" value="KAH7368400.1"/>
    <property type="molecule type" value="Genomic_DNA"/>
</dbReference>
<evidence type="ECO:0000256" key="10">
    <source>
        <dbReference type="ARBA" id="ARBA00023326"/>
    </source>
</evidence>
<evidence type="ECO:0000256" key="11">
    <source>
        <dbReference type="RuleBase" id="RU361174"/>
    </source>
</evidence>
<dbReference type="Pfam" id="PF00331">
    <property type="entry name" value="Glyco_hydro_10"/>
    <property type="match status" value="1"/>
</dbReference>
<feature type="domain" description="GH10" evidence="15">
    <location>
        <begin position="42"/>
        <end position="335"/>
    </location>
</feature>
<dbReference type="Proteomes" id="UP000813385">
    <property type="component" value="Unassembled WGS sequence"/>
</dbReference>
<evidence type="ECO:0000259" key="15">
    <source>
        <dbReference type="PROSITE" id="PS51760"/>
    </source>
</evidence>
<sequence>MLVNTLFGALLAAGAAKAQLDVLAKRAGLEYFGSALGEGSINSDTQYRNILANNQEFGQVVPENGMKWESVQRTQGTFNYQQGDISANFARQNNQLLRCHALVWHSQLPTWVSQGSWSRQTLTQVIETHINNVMTHYRGQCYHWDVVNEAADDSGAVRDSIFSRTFGTDFLAISFRAARAADPSAKLYYNDYNLEYNGAKTDRVVEFVRTIQAAGAPIDGVGFQGHLIVGSTPSRANLATALRRFTALGVEVAYTEIDIRHSSMPPSQSALVTQGNDFANVVGSCLDVDGCVGITIWGYTDKYSWVPSTFSGAGAALLYDQNFSKKPAWTSVSSVLAAAATGGPPAVTTTSIRPVTTTPTTSTPAPTTIRTTTTTTPPIPTGTGPEQTRWGQCGGIGWTGPTRCQSPWTCTRQNDWYSQCL</sequence>
<feature type="chain" id="PRO_5035443282" description="Beta-xylanase" evidence="13">
    <location>
        <begin position="19"/>
        <end position="421"/>
    </location>
</feature>
<dbReference type="Gene3D" id="3.20.20.80">
    <property type="entry name" value="Glycosidases"/>
    <property type="match status" value="1"/>
</dbReference>
<dbReference type="Pfam" id="PF00734">
    <property type="entry name" value="CBM_1"/>
    <property type="match status" value="1"/>
</dbReference>
<dbReference type="InterPro" id="IPR044846">
    <property type="entry name" value="GH10"/>
</dbReference>
<keyword evidence="7 13" id="KW-0732">Signal</keyword>
<evidence type="ECO:0000256" key="5">
    <source>
        <dbReference type="ARBA" id="ARBA00022525"/>
    </source>
</evidence>
<dbReference type="GO" id="GO:0030248">
    <property type="term" value="F:cellulose binding"/>
    <property type="evidence" value="ECO:0007669"/>
    <property type="project" value="InterPro"/>
</dbReference>
<name>A0A8K0X6J8_9PEZI</name>
<keyword evidence="9 11" id="KW-0119">Carbohydrate metabolism</keyword>
<dbReference type="PRINTS" id="PR00134">
    <property type="entry name" value="GLHYDRLASE10"/>
</dbReference>
<dbReference type="SUPFAM" id="SSF51445">
    <property type="entry name" value="(Trans)glycosidases"/>
    <property type="match status" value="1"/>
</dbReference>
<keyword evidence="17" id="KW-1185">Reference proteome</keyword>
<evidence type="ECO:0000313" key="16">
    <source>
        <dbReference type="EMBL" id="KAH7368400.1"/>
    </source>
</evidence>
<dbReference type="PROSITE" id="PS00562">
    <property type="entry name" value="CBM1_1"/>
    <property type="match status" value="1"/>
</dbReference>
<dbReference type="InterPro" id="IPR035971">
    <property type="entry name" value="CBD_sf"/>
</dbReference>
<keyword evidence="8 11" id="KW-0378">Hydrolase</keyword>
<comment type="subcellular location">
    <subcellularLocation>
        <location evidence="2">Secreted</location>
    </subcellularLocation>
</comment>
<dbReference type="SUPFAM" id="SSF57180">
    <property type="entry name" value="Cellulose-binding domain"/>
    <property type="match status" value="1"/>
</dbReference>
<dbReference type="EC" id="3.2.1.8" evidence="11"/>
<keyword evidence="5" id="KW-0964">Secreted</keyword>
<dbReference type="GO" id="GO:0045493">
    <property type="term" value="P:xylan catabolic process"/>
    <property type="evidence" value="ECO:0007669"/>
    <property type="project" value="UniProtKB-KW"/>
</dbReference>
<dbReference type="InterPro" id="IPR017853">
    <property type="entry name" value="GH"/>
</dbReference>
<dbReference type="InterPro" id="IPR000254">
    <property type="entry name" value="CBD"/>
</dbReference>
<evidence type="ECO:0000256" key="3">
    <source>
        <dbReference type="ARBA" id="ARBA00004851"/>
    </source>
</evidence>
<evidence type="ECO:0000256" key="2">
    <source>
        <dbReference type="ARBA" id="ARBA00004613"/>
    </source>
</evidence>
<evidence type="ECO:0000259" key="14">
    <source>
        <dbReference type="PROSITE" id="PS51164"/>
    </source>
</evidence>
<dbReference type="AlphaFoldDB" id="A0A8K0X6J8"/>
<evidence type="ECO:0000256" key="12">
    <source>
        <dbReference type="SAM" id="MobiDB-lite"/>
    </source>
</evidence>
<dbReference type="SMART" id="SM00633">
    <property type="entry name" value="Glyco_10"/>
    <property type="match status" value="1"/>
</dbReference>
<keyword evidence="6" id="KW-0858">Xylan degradation</keyword>
<dbReference type="OrthoDB" id="3055998at2759"/>
<evidence type="ECO:0000256" key="1">
    <source>
        <dbReference type="ARBA" id="ARBA00000681"/>
    </source>
</evidence>
<protein>
    <recommendedName>
        <fullName evidence="11">Beta-xylanase</fullName>
        <ecNumber evidence="11">3.2.1.8</ecNumber>
    </recommendedName>
</protein>
<dbReference type="GO" id="GO:0005576">
    <property type="term" value="C:extracellular region"/>
    <property type="evidence" value="ECO:0007669"/>
    <property type="project" value="UniProtKB-SubCell"/>
</dbReference>